<dbReference type="SUPFAM" id="SSF143120">
    <property type="entry name" value="YefM-like"/>
    <property type="match status" value="1"/>
</dbReference>
<evidence type="ECO:0000256" key="2">
    <source>
        <dbReference type="RuleBase" id="RU362080"/>
    </source>
</evidence>
<comment type="function">
    <text evidence="2">Antitoxin component of a type II toxin-antitoxin (TA) system.</text>
</comment>
<dbReference type="STRING" id="1765722.AT728_18935"/>
<dbReference type="AlphaFoldDB" id="A0A0W7X6U9"/>
<dbReference type="InterPro" id="IPR006442">
    <property type="entry name" value="Antitoxin_Phd/YefM"/>
</dbReference>
<protein>
    <recommendedName>
        <fullName evidence="2">Antitoxin</fullName>
    </recommendedName>
</protein>
<dbReference type="InterPro" id="IPR036165">
    <property type="entry name" value="YefM-like_sf"/>
</dbReference>
<reference evidence="3 4" key="1">
    <citation type="submission" date="2015-12" db="EMBL/GenBank/DDBJ databases">
        <title>Draft genome sequence of Streptomyces silvensis ATCC 53525, a producer of novel hormone antagonists.</title>
        <authorList>
            <person name="Johnston C.W."/>
            <person name="Li Y."/>
            <person name="Magarvey N.A."/>
        </authorList>
    </citation>
    <scope>NUCLEOTIDE SEQUENCE [LARGE SCALE GENOMIC DNA]</scope>
    <source>
        <strain evidence="3 4">ATCC 53525</strain>
    </source>
</reference>
<evidence type="ECO:0000313" key="3">
    <source>
        <dbReference type="EMBL" id="KUF18426.1"/>
    </source>
</evidence>
<evidence type="ECO:0000313" key="4">
    <source>
        <dbReference type="Proteomes" id="UP000054804"/>
    </source>
</evidence>
<dbReference type="RefSeq" id="WP_058847335.1">
    <property type="nucleotide sequence ID" value="NZ_LOCL01000030.1"/>
</dbReference>
<proteinExistence type="inferred from homology"/>
<dbReference type="Proteomes" id="UP000054804">
    <property type="component" value="Unassembled WGS sequence"/>
</dbReference>
<accession>A0A0W7X6U9</accession>
<evidence type="ECO:0000256" key="1">
    <source>
        <dbReference type="ARBA" id="ARBA00009981"/>
    </source>
</evidence>
<sequence length="108" mass="12100">MQQSAEKRMGVSDARANMTEVIAEVRLLGAPVVLTRREKPQAVLVSVSDYEQAIHNREVLAKFREFASLPDGVEPADRPDLVHRARIFDEAFQAVERDVRAARNVAES</sequence>
<organism evidence="3 4">
    <name type="scientific">Streptomyces silvensis</name>
    <dbReference type="NCBI Taxonomy" id="1765722"/>
    <lineage>
        <taxon>Bacteria</taxon>
        <taxon>Bacillati</taxon>
        <taxon>Actinomycetota</taxon>
        <taxon>Actinomycetes</taxon>
        <taxon>Kitasatosporales</taxon>
        <taxon>Streptomycetaceae</taxon>
        <taxon>Streptomyces</taxon>
    </lineage>
</organism>
<comment type="caution">
    <text evidence="3">The sequence shown here is derived from an EMBL/GenBank/DDBJ whole genome shotgun (WGS) entry which is preliminary data.</text>
</comment>
<dbReference type="OrthoDB" id="4249938at2"/>
<dbReference type="NCBIfam" id="TIGR01552">
    <property type="entry name" value="phd_fam"/>
    <property type="match status" value="1"/>
</dbReference>
<gene>
    <name evidence="3" type="ORF">AT728_18935</name>
</gene>
<dbReference type="Pfam" id="PF02604">
    <property type="entry name" value="PhdYeFM_antitox"/>
    <property type="match status" value="1"/>
</dbReference>
<comment type="similarity">
    <text evidence="1 2">Belongs to the phD/YefM antitoxin family.</text>
</comment>
<dbReference type="Gene3D" id="3.40.1620.10">
    <property type="entry name" value="YefM-like domain"/>
    <property type="match status" value="1"/>
</dbReference>
<name>A0A0W7X6U9_9ACTN</name>
<dbReference type="EMBL" id="LOCL01000030">
    <property type="protein sequence ID" value="KUF18426.1"/>
    <property type="molecule type" value="Genomic_DNA"/>
</dbReference>
<keyword evidence="4" id="KW-1185">Reference proteome</keyword>